<proteinExistence type="predicted"/>
<evidence type="ECO:0000313" key="2">
    <source>
        <dbReference type="Proteomes" id="UP000004038"/>
    </source>
</evidence>
<dbReference type="AlphaFoldDB" id="H0G936"/>
<accession>H0G936</accession>
<name>H0G936_RHIML</name>
<evidence type="ECO:0000313" key="1">
    <source>
        <dbReference type="EMBL" id="EHK74194.1"/>
    </source>
</evidence>
<protein>
    <submittedName>
        <fullName evidence="1">Uncharacterized protein</fullName>
    </submittedName>
</protein>
<dbReference type="EMBL" id="AGVV01000097">
    <property type="protein sequence ID" value="EHK74194.1"/>
    <property type="molecule type" value="Genomic_DNA"/>
</dbReference>
<sequence length="89" mass="9920">MARSGRCLKPPIARLPFQHRNRSRLDAATEIFEFRQQLLAAWDLLAELVDLIDSAKALKCQPVGAREFVAITGQGKPEARSTCPDQRSS</sequence>
<gene>
    <name evidence="1" type="ORF">SM0020_30197</name>
</gene>
<reference evidence="1 2" key="1">
    <citation type="journal article" date="2012" name="J. Bacteriol.">
        <title>Draft Genome Sequence of Sinorhizobium meliloti CCNWSX0020, a Nitrogen-Fixing Symbiont with Copper Tolerance Capability Isolated from Lead-Zinc Mine Tailings.</title>
        <authorList>
            <person name="Li Z."/>
            <person name="Ma Z."/>
            <person name="Hao X."/>
            <person name="Wei G."/>
        </authorList>
    </citation>
    <scope>NUCLEOTIDE SEQUENCE [LARGE SCALE GENOMIC DNA]</scope>
    <source>
        <strain evidence="1 2">CCNWSX0020</strain>
    </source>
</reference>
<dbReference type="Proteomes" id="UP000004038">
    <property type="component" value="Unassembled WGS sequence"/>
</dbReference>
<organism evidence="1 2">
    <name type="scientific">Sinorhizobium meliloti CCNWSX0020</name>
    <dbReference type="NCBI Taxonomy" id="1107881"/>
    <lineage>
        <taxon>Bacteria</taxon>
        <taxon>Pseudomonadati</taxon>
        <taxon>Pseudomonadota</taxon>
        <taxon>Alphaproteobacteria</taxon>
        <taxon>Hyphomicrobiales</taxon>
        <taxon>Rhizobiaceae</taxon>
        <taxon>Sinorhizobium/Ensifer group</taxon>
        <taxon>Sinorhizobium</taxon>
    </lineage>
</organism>